<reference evidence="1 2" key="1">
    <citation type="submission" date="2018-06" db="EMBL/GenBank/DDBJ databases">
        <title>Extensive metabolic versatility and redundancy in microbially diverse, dynamic hydrothermal sediments.</title>
        <authorList>
            <person name="Dombrowski N."/>
            <person name="Teske A."/>
            <person name="Baker B.J."/>
        </authorList>
    </citation>
    <scope>NUCLEOTIDE SEQUENCE [LARGE SCALE GENOMIC DNA]</scope>
    <source>
        <strain evidence="1">B7_G13</strain>
    </source>
</reference>
<evidence type="ECO:0000313" key="1">
    <source>
        <dbReference type="EMBL" id="RLE08216.1"/>
    </source>
</evidence>
<name>A0A662D3P4_UNCAE</name>
<organism evidence="1 2">
    <name type="scientific">Aerophobetes bacterium</name>
    <dbReference type="NCBI Taxonomy" id="2030807"/>
    <lineage>
        <taxon>Bacteria</taxon>
        <taxon>Candidatus Aerophobota</taxon>
    </lineage>
</organism>
<gene>
    <name evidence="1" type="ORF">DRZ78_01475</name>
</gene>
<dbReference type="EMBL" id="QMPY01000038">
    <property type="protein sequence ID" value="RLE08216.1"/>
    <property type="molecule type" value="Genomic_DNA"/>
</dbReference>
<protein>
    <submittedName>
        <fullName evidence="1">Uncharacterized protein</fullName>
    </submittedName>
</protein>
<evidence type="ECO:0000313" key="2">
    <source>
        <dbReference type="Proteomes" id="UP000277457"/>
    </source>
</evidence>
<dbReference type="AlphaFoldDB" id="A0A662D3P4"/>
<comment type="caution">
    <text evidence="1">The sequence shown here is derived from an EMBL/GenBank/DDBJ whole genome shotgun (WGS) entry which is preliminary data.</text>
</comment>
<proteinExistence type="predicted"/>
<sequence>MKVIKESNKQLKDYNRITIYIGQEKRKKLLKQILEYTQASSISEAIFKILTEFMEERERRKKAKREKAAEKTKGIWANDLGVDKAFEEVDKRWQTWRIEGY</sequence>
<accession>A0A662D3P4</accession>
<dbReference type="Proteomes" id="UP000277457">
    <property type="component" value="Unassembled WGS sequence"/>
</dbReference>